<protein>
    <submittedName>
        <fullName evidence="1">Uncharacterized protein</fullName>
    </submittedName>
</protein>
<keyword evidence="2" id="KW-1185">Reference proteome</keyword>
<proteinExistence type="predicted"/>
<dbReference type="EMBL" id="ACIP02000002">
    <property type="protein sequence ID" value="EEP28611.1"/>
    <property type="molecule type" value="Genomic_DNA"/>
</dbReference>
<comment type="caution">
    <text evidence="1">The sequence shown here is derived from an EMBL/GenBank/DDBJ whole genome shotgun (WGS) entry which is preliminary data.</text>
</comment>
<accession>C4GBW8</accession>
<dbReference type="AlphaFoldDB" id="C4GBW8"/>
<name>C4GBW8_9FIRM</name>
<organism evidence="1 2">
    <name type="scientific">Shuttleworthella satelles DSM 14600</name>
    <dbReference type="NCBI Taxonomy" id="626523"/>
    <lineage>
        <taxon>Bacteria</taxon>
        <taxon>Bacillati</taxon>
        <taxon>Bacillota</taxon>
        <taxon>Clostridia</taxon>
        <taxon>Lachnospirales</taxon>
        <taxon>Lachnospiraceae</taxon>
        <taxon>Shuttleworthella</taxon>
    </lineage>
</organism>
<dbReference type="Proteomes" id="UP000003494">
    <property type="component" value="Unassembled WGS sequence"/>
</dbReference>
<gene>
    <name evidence="1" type="ORF">GCWU000342_01421</name>
</gene>
<evidence type="ECO:0000313" key="2">
    <source>
        <dbReference type="Proteomes" id="UP000003494"/>
    </source>
</evidence>
<dbReference type="HOGENOM" id="CLU_3296503_0_0_9"/>
<sequence>METGFASCTKKISECEKLAEYEKSRNTENQGRITEELREI</sequence>
<reference evidence="1" key="1">
    <citation type="submission" date="2009-04" db="EMBL/GenBank/DDBJ databases">
        <authorList>
            <person name="Weinstock G."/>
            <person name="Sodergren E."/>
            <person name="Clifton S."/>
            <person name="Fulton L."/>
            <person name="Fulton B."/>
            <person name="Courtney L."/>
            <person name="Fronick C."/>
            <person name="Harrison M."/>
            <person name="Strong C."/>
            <person name="Farmer C."/>
            <person name="Delahaunty K."/>
            <person name="Markovic C."/>
            <person name="Hall O."/>
            <person name="Minx P."/>
            <person name="Tomlinson C."/>
            <person name="Mitreva M."/>
            <person name="Nelson J."/>
            <person name="Hou S."/>
            <person name="Wollam A."/>
            <person name="Pepin K.H."/>
            <person name="Johnson M."/>
            <person name="Bhonagiri V."/>
            <person name="Nash W.E."/>
            <person name="Warren W."/>
            <person name="Chinwalla A."/>
            <person name="Mardis E.R."/>
            <person name="Wilson R.K."/>
        </authorList>
    </citation>
    <scope>NUCLEOTIDE SEQUENCE [LARGE SCALE GENOMIC DNA]</scope>
    <source>
        <strain evidence="1">DSM 14600</strain>
    </source>
</reference>
<evidence type="ECO:0000313" key="1">
    <source>
        <dbReference type="EMBL" id="EEP28611.1"/>
    </source>
</evidence>